<protein>
    <submittedName>
        <fullName evidence="1">Uncharacterized protein</fullName>
    </submittedName>
</protein>
<gene>
    <name evidence="1" type="ORF">BILFYP9_00178</name>
</gene>
<reference evidence="1" key="1">
    <citation type="submission" date="2019-11" db="EMBL/GenBank/DDBJ databases">
        <authorList>
            <person name="Feng L."/>
        </authorList>
    </citation>
    <scope>NUCLEOTIDE SEQUENCE</scope>
    <source>
        <strain evidence="1">BintestinalisLFYP9</strain>
    </source>
</reference>
<accession>A0A6N2XLF8</accession>
<dbReference type="EMBL" id="CACRSU010000054">
    <property type="protein sequence ID" value="VYT54995.1"/>
    <property type="molecule type" value="Genomic_DNA"/>
</dbReference>
<name>A0A6N2XLF8_9BACE</name>
<evidence type="ECO:0000313" key="1">
    <source>
        <dbReference type="EMBL" id="VYT54995.1"/>
    </source>
</evidence>
<sequence length="40" mass="4365">MTLSTNALKLVPSTLGNLPMHLPSLLKKECFVARSHFLGV</sequence>
<proteinExistence type="predicted"/>
<organism evidence="1">
    <name type="scientific">Bacteroides intestinalis</name>
    <dbReference type="NCBI Taxonomy" id="329854"/>
    <lineage>
        <taxon>Bacteria</taxon>
        <taxon>Pseudomonadati</taxon>
        <taxon>Bacteroidota</taxon>
        <taxon>Bacteroidia</taxon>
        <taxon>Bacteroidales</taxon>
        <taxon>Bacteroidaceae</taxon>
        <taxon>Bacteroides</taxon>
    </lineage>
</organism>
<dbReference type="AlphaFoldDB" id="A0A6N2XLF8"/>